<dbReference type="EMBL" id="JADGJH010001319">
    <property type="protein sequence ID" value="KAJ3115052.1"/>
    <property type="molecule type" value="Genomic_DNA"/>
</dbReference>
<feature type="coiled-coil region" evidence="1">
    <location>
        <begin position="262"/>
        <end position="289"/>
    </location>
</feature>
<reference evidence="3" key="1">
    <citation type="submission" date="2020-05" db="EMBL/GenBank/DDBJ databases">
        <title>Phylogenomic resolution of chytrid fungi.</title>
        <authorList>
            <person name="Stajich J.E."/>
            <person name="Amses K."/>
            <person name="Simmons R."/>
            <person name="Seto K."/>
            <person name="Myers J."/>
            <person name="Bonds A."/>
            <person name="Quandt C.A."/>
            <person name="Barry K."/>
            <person name="Liu P."/>
            <person name="Grigoriev I."/>
            <person name="Longcore J.E."/>
            <person name="James T.Y."/>
        </authorList>
    </citation>
    <scope>NUCLEOTIDE SEQUENCE</scope>
    <source>
        <strain evidence="3">JEL0513</strain>
    </source>
</reference>
<organism evidence="3 4">
    <name type="scientific">Physocladia obscura</name>
    <dbReference type="NCBI Taxonomy" id="109957"/>
    <lineage>
        <taxon>Eukaryota</taxon>
        <taxon>Fungi</taxon>
        <taxon>Fungi incertae sedis</taxon>
        <taxon>Chytridiomycota</taxon>
        <taxon>Chytridiomycota incertae sedis</taxon>
        <taxon>Chytridiomycetes</taxon>
        <taxon>Chytridiales</taxon>
        <taxon>Chytriomycetaceae</taxon>
        <taxon>Physocladia</taxon>
    </lineage>
</organism>
<proteinExistence type="predicted"/>
<dbReference type="Proteomes" id="UP001211907">
    <property type="component" value="Unassembled WGS sequence"/>
</dbReference>
<name>A0AAD5SZQ2_9FUNG</name>
<evidence type="ECO:0000256" key="1">
    <source>
        <dbReference type="SAM" id="Coils"/>
    </source>
</evidence>
<feature type="compositionally biased region" description="Basic and acidic residues" evidence="2">
    <location>
        <begin position="430"/>
        <end position="459"/>
    </location>
</feature>
<protein>
    <submittedName>
        <fullName evidence="3">Uncharacterized protein</fullName>
    </submittedName>
</protein>
<keyword evidence="1" id="KW-0175">Coiled coil</keyword>
<feature type="non-terminal residue" evidence="3">
    <location>
        <position position="648"/>
    </location>
</feature>
<accession>A0AAD5SZQ2</accession>
<dbReference type="AlphaFoldDB" id="A0AAD5SZQ2"/>
<evidence type="ECO:0000313" key="3">
    <source>
        <dbReference type="EMBL" id="KAJ3115052.1"/>
    </source>
</evidence>
<feature type="compositionally biased region" description="Basic residues" evidence="2">
    <location>
        <begin position="12"/>
        <end position="24"/>
    </location>
</feature>
<feature type="compositionally biased region" description="Low complexity" evidence="2">
    <location>
        <begin position="28"/>
        <end position="44"/>
    </location>
</feature>
<gene>
    <name evidence="3" type="ORF">HK100_001474</name>
</gene>
<evidence type="ECO:0000313" key="4">
    <source>
        <dbReference type="Proteomes" id="UP001211907"/>
    </source>
</evidence>
<feature type="coiled-coil region" evidence="1">
    <location>
        <begin position="326"/>
        <end position="353"/>
    </location>
</feature>
<sequence length="648" mass="71204">MDGKDLAVLGRQRLKKFQQSKRKNNLPASTSASASASSYSASASPLPRTSNDSADATELQYQKNEHENESNFNESESRERIHDHDVVSGTDTDSRETAITTSTTTDDGFGFVRIRDATTTNNHNDNNNNNTASTSSLMASTGLPIASAIFNSNPAETEAKIAYQATRIAELEAQLLHTGASSPSMSSSLAVPDTTIATTVTTDALLADLADASATINNLTDANAILSAKADEATANLEASVHARIDAVNRLHAAESVHAEAIGALTSELEQIRAEKQEALDALAIQHKKVSDESKTTVNTMARAMELLKFDLSTCTEKFHDAEKRAADLLIDNKKLLQNLAELRTSYVVLTNEKARLFDELHSANLMVKRLDGEVKSLEVIKDEAEILKSMVRSRDNSSSSSVKDTLVTKLHRHLHTQSDQNVDVIDDEHDGHGHSEHVHEHGHEYRRSEHNHGNKHSHENEYVHGEYEHENEHDDNAQNHIHDDDIKHNHQLHESNQAKRLEAEKPLLPTLSTEIQLQSEINLLKSQLIDTRETLRQERHRTELLAMELECLPDYIQLYHRERKALMERVNANSLSSSSLSTVKDSENAAGSGVNLEDLVPVEGIQLRTPRPVPIETLLDGISGIGGVGGGLRMVEECCSCAGCSGK</sequence>
<keyword evidence="4" id="KW-1185">Reference proteome</keyword>
<feature type="region of interest" description="Disordered" evidence="2">
    <location>
        <begin position="1"/>
        <end position="104"/>
    </location>
</feature>
<comment type="caution">
    <text evidence="3">The sequence shown here is derived from an EMBL/GenBank/DDBJ whole genome shotgun (WGS) entry which is preliminary data.</text>
</comment>
<evidence type="ECO:0000256" key="2">
    <source>
        <dbReference type="SAM" id="MobiDB-lite"/>
    </source>
</evidence>
<feature type="compositionally biased region" description="Basic and acidic residues" evidence="2">
    <location>
        <begin position="63"/>
        <end position="96"/>
    </location>
</feature>
<feature type="compositionally biased region" description="Polar residues" evidence="2">
    <location>
        <begin position="47"/>
        <end position="62"/>
    </location>
</feature>
<feature type="region of interest" description="Disordered" evidence="2">
    <location>
        <begin position="414"/>
        <end position="459"/>
    </location>
</feature>